<dbReference type="Pfam" id="PF03972">
    <property type="entry name" value="MmgE_PrpD_N"/>
    <property type="match status" value="1"/>
</dbReference>
<dbReference type="InterPro" id="IPR045337">
    <property type="entry name" value="MmgE_PrpD_C"/>
</dbReference>
<protein>
    <submittedName>
        <fullName evidence="4">MmgE/PrpD family protein</fullName>
    </submittedName>
</protein>
<dbReference type="Proteomes" id="UP000002366">
    <property type="component" value="Chromosome"/>
</dbReference>
<dbReference type="STRING" id="572547.Amico_1708"/>
<dbReference type="RefSeq" id="WP_013049086.1">
    <property type="nucleotide sequence ID" value="NC_014011.1"/>
</dbReference>
<dbReference type="InterPro" id="IPR042183">
    <property type="entry name" value="MmgE/PrpD_sf_1"/>
</dbReference>
<feature type="domain" description="MmgE/PrpD C-terminal" evidence="3">
    <location>
        <begin position="277"/>
        <end position="433"/>
    </location>
</feature>
<dbReference type="eggNOG" id="COG2079">
    <property type="taxonomic scope" value="Bacteria"/>
</dbReference>
<dbReference type="PANTHER" id="PTHR16943">
    <property type="entry name" value="2-METHYLCITRATE DEHYDRATASE-RELATED"/>
    <property type="match status" value="1"/>
</dbReference>
<dbReference type="AlphaFoldDB" id="D5EGZ2"/>
<dbReference type="OrthoDB" id="1351at2"/>
<feature type="domain" description="MmgE/PrpD N-terminal" evidence="2">
    <location>
        <begin position="15"/>
        <end position="253"/>
    </location>
</feature>
<dbReference type="EMBL" id="CP001997">
    <property type="protein sequence ID" value="ADE57824.1"/>
    <property type="molecule type" value="Genomic_DNA"/>
</dbReference>
<dbReference type="SUPFAM" id="SSF103378">
    <property type="entry name" value="2-methylcitrate dehydratase PrpD"/>
    <property type="match status" value="1"/>
</dbReference>
<proteinExistence type="inferred from homology"/>
<name>D5EGZ2_AMICL</name>
<gene>
    <name evidence="4" type="ordered locus">Amico_1708</name>
</gene>
<dbReference type="PANTHER" id="PTHR16943:SF8">
    <property type="entry name" value="2-METHYLCITRATE DEHYDRATASE"/>
    <property type="match status" value="1"/>
</dbReference>
<sequence>MTQTLDVNATYLSKLSRFYGDRGASPIPEAVLDKARRVLVDFLSEVAAGHKTGEFPALCAEYLISLGGAPESTILCHGSKVPAINGALALGALGHSIELDDGHRWGTCHPAVAIIPAALVMAEREGSDFTSLLRAIVVGYDVMLRAARAINPSHLKWGFHSTGTCGSLGAAAACASLKNFGPESFAYAVALGGLQSAGLQEMLHDHPGIKPLQPGKAAMAGVLAADLVDRGAKGPRSLFEGEHGWLKAMCRNEFSEEALMGELGDRWEIMYTYTKLYPTCRHCHAAIDLAKEGKQALGLTLDDIESIHVKTYALGIAEVGRIFTPATFEEAMFSLPFSVSIALERGHVTLRDYDEKTLKNEKLRQTALKMNLEEDEAMNRIYPEERGAWMRIELKDGRSFEKHIPVAKGEPENPVNDQDLLEKLQGMVNVYYPAEFLAGLWDLCVERPIDSVAYGEIVDHFGRFHS</sequence>
<reference evidence="4 5" key="1">
    <citation type="journal article" date="2010" name="Stand. Genomic Sci.">
        <title>Complete genome sequence of Aminobacterium colombiense type strain (ALA-1).</title>
        <authorList>
            <person name="Chertkov O."/>
            <person name="Sikorski J."/>
            <person name="Brambilla E."/>
            <person name="Lapidus A."/>
            <person name="Copeland A."/>
            <person name="Glavina Del Rio T."/>
            <person name="Nolan M."/>
            <person name="Lucas S."/>
            <person name="Tice H."/>
            <person name="Cheng J.F."/>
            <person name="Han C."/>
            <person name="Detter J.C."/>
            <person name="Bruce D."/>
            <person name="Tapia R."/>
            <person name="Goodwin L."/>
            <person name="Pitluck S."/>
            <person name="Liolios K."/>
            <person name="Ivanova N."/>
            <person name="Mavromatis K."/>
            <person name="Ovchinnikova G."/>
            <person name="Pati A."/>
            <person name="Chen A."/>
            <person name="Palaniappan K."/>
            <person name="Land M."/>
            <person name="Hauser L."/>
            <person name="Chang Y.J."/>
            <person name="Jeffries C.D."/>
            <person name="Spring S."/>
            <person name="Rohde M."/>
            <person name="Goker M."/>
            <person name="Bristow J."/>
            <person name="Eisen J.A."/>
            <person name="Markowitz V."/>
            <person name="Hugenholtz P."/>
            <person name="Kyrpides N.C."/>
            <person name="Klenk H.P."/>
        </authorList>
    </citation>
    <scope>NUCLEOTIDE SEQUENCE [LARGE SCALE GENOMIC DNA]</scope>
    <source>
        <strain evidence="5">DSM 12261 / ALA-1</strain>
    </source>
</reference>
<dbReference type="InterPro" id="IPR005656">
    <property type="entry name" value="MmgE_PrpD"/>
</dbReference>
<dbReference type="InterPro" id="IPR045336">
    <property type="entry name" value="MmgE_PrpD_N"/>
</dbReference>
<dbReference type="InterPro" id="IPR042188">
    <property type="entry name" value="MmgE/PrpD_sf_2"/>
</dbReference>
<dbReference type="InterPro" id="IPR036148">
    <property type="entry name" value="MmgE/PrpD_sf"/>
</dbReference>
<dbReference type="Gene3D" id="3.30.1330.120">
    <property type="entry name" value="2-methylcitrate dehydratase PrpD"/>
    <property type="match status" value="1"/>
</dbReference>
<organism evidence="4 5">
    <name type="scientific">Aminobacterium colombiense (strain DSM 12261 / ALA-1)</name>
    <dbReference type="NCBI Taxonomy" id="572547"/>
    <lineage>
        <taxon>Bacteria</taxon>
        <taxon>Thermotogati</taxon>
        <taxon>Synergistota</taxon>
        <taxon>Synergistia</taxon>
        <taxon>Synergistales</taxon>
        <taxon>Aminobacteriaceae</taxon>
        <taxon>Aminobacterium</taxon>
    </lineage>
</organism>
<evidence type="ECO:0000313" key="4">
    <source>
        <dbReference type="EMBL" id="ADE57824.1"/>
    </source>
</evidence>
<dbReference type="Pfam" id="PF19305">
    <property type="entry name" value="MmgE_PrpD_C"/>
    <property type="match status" value="1"/>
</dbReference>
<dbReference type="HOGENOM" id="CLU_026574_3_1_0"/>
<comment type="similarity">
    <text evidence="1">Belongs to the PrpD family.</text>
</comment>
<evidence type="ECO:0000256" key="1">
    <source>
        <dbReference type="ARBA" id="ARBA00006174"/>
    </source>
</evidence>
<evidence type="ECO:0000313" key="5">
    <source>
        <dbReference type="Proteomes" id="UP000002366"/>
    </source>
</evidence>
<evidence type="ECO:0000259" key="3">
    <source>
        <dbReference type="Pfam" id="PF19305"/>
    </source>
</evidence>
<dbReference type="KEGG" id="aco:Amico_1708"/>
<accession>D5EGZ2</accession>
<dbReference type="GO" id="GO:0016829">
    <property type="term" value="F:lyase activity"/>
    <property type="evidence" value="ECO:0007669"/>
    <property type="project" value="InterPro"/>
</dbReference>
<evidence type="ECO:0000259" key="2">
    <source>
        <dbReference type="Pfam" id="PF03972"/>
    </source>
</evidence>
<keyword evidence="5" id="KW-1185">Reference proteome</keyword>
<dbReference type="Gene3D" id="1.10.4100.10">
    <property type="entry name" value="2-methylcitrate dehydratase PrpD"/>
    <property type="match status" value="1"/>
</dbReference>